<gene>
    <name evidence="1" type="ORF">RJ640_012193</name>
</gene>
<dbReference type="EMBL" id="JAVXUO010002449">
    <property type="protein sequence ID" value="KAK2973129.1"/>
    <property type="molecule type" value="Genomic_DNA"/>
</dbReference>
<accession>A0AA88QLT3</accession>
<evidence type="ECO:0000313" key="1">
    <source>
        <dbReference type="EMBL" id="KAK2973129.1"/>
    </source>
</evidence>
<keyword evidence="2" id="KW-1185">Reference proteome</keyword>
<organism evidence="1 2">
    <name type="scientific">Escallonia rubra</name>
    <dbReference type="NCBI Taxonomy" id="112253"/>
    <lineage>
        <taxon>Eukaryota</taxon>
        <taxon>Viridiplantae</taxon>
        <taxon>Streptophyta</taxon>
        <taxon>Embryophyta</taxon>
        <taxon>Tracheophyta</taxon>
        <taxon>Spermatophyta</taxon>
        <taxon>Magnoliopsida</taxon>
        <taxon>eudicotyledons</taxon>
        <taxon>Gunneridae</taxon>
        <taxon>Pentapetalae</taxon>
        <taxon>asterids</taxon>
        <taxon>campanulids</taxon>
        <taxon>Escalloniales</taxon>
        <taxon>Escalloniaceae</taxon>
        <taxon>Escallonia</taxon>
    </lineage>
</organism>
<proteinExistence type="predicted"/>
<evidence type="ECO:0000313" key="2">
    <source>
        <dbReference type="Proteomes" id="UP001187471"/>
    </source>
</evidence>
<comment type="caution">
    <text evidence="1">The sequence shown here is derived from an EMBL/GenBank/DDBJ whole genome shotgun (WGS) entry which is preliminary data.</text>
</comment>
<dbReference type="PANTHER" id="PTHR12072:SF4">
    <property type="entry name" value="CWF19-LIKE PROTEIN 1"/>
    <property type="match status" value="1"/>
</dbReference>
<dbReference type="GO" id="GO:0000398">
    <property type="term" value="P:mRNA splicing, via spliceosome"/>
    <property type="evidence" value="ECO:0007669"/>
    <property type="project" value="TreeGrafter"/>
</dbReference>
<dbReference type="Proteomes" id="UP001187471">
    <property type="component" value="Unassembled WGS sequence"/>
</dbReference>
<dbReference type="PANTHER" id="PTHR12072">
    <property type="entry name" value="CWF19, CELL CYCLE CONTROL PROTEIN"/>
    <property type="match status" value="1"/>
</dbReference>
<name>A0AA88QLT3_9ASTE</name>
<sequence>MSPLSSQYQVNTENVLRRDPIYVEIDLLDTSLESFGTIAKVQHLLASEVNGSHSDYGSCSKQSVNKSTGRFNALLCVGQFFPDSPDRLNEFTNFNKGRSRIPVPTYFIGDYGIGAPKVLSAATKDLANLGFKMDGLKICENPSPAMEVRMVVVRRQQRGHDIIFPVTIPFSWQPNGDIAAYTFPIVPKTIAFAKVGVALENQQVKNDGQDKVALKVQQARAWLFCELLMLSTPIYTA</sequence>
<reference evidence="1" key="1">
    <citation type="submission" date="2022-12" db="EMBL/GenBank/DDBJ databases">
        <title>Draft genome assemblies for two species of Escallonia (Escalloniales).</title>
        <authorList>
            <person name="Chanderbali A."/>
            <person name="Dervinis C."/>
            <person name="Anghel I."/>
            <person name="Soltis D."/>
            <person name="Soltis P."/>
            <person name="Zapata F."/>
        </authorList>
    </citation>
    <scope>NUCLEOTIDE SEQUENCE</scope>
    <source>
        <strain evidence="1">UCBG92.1500</strain>
        <tissue evidence="1">Leaf</tissue>
    </source>
</reference>
<dbReference type="InterPro" id="IPR040194">
    <property type="entry name" value="Cwf19-like"/>
</dbReference>
<protein>
    <submittedName>
        <fullName evidence="1">Uncharacterized protein</fullName>
    </submittedName>
</protein>
<dbReference type="AlphaFoldDB" id="A0AA88QLT3"/>
<dbReference type="GO" id="GO:0061632">
    <property type="term" value="F:RNA lariat debranching enzyme activator activity"/>
    <property type="evidence" value="ECO:0007669"/>
    <property type="project" value="TreeGrafter"/>
</dbReference>
<dbReference type="GO" id="GO:0071014">
    <property type="term" value="C:post-mRNA release spliceosomal complex"/>
    <property type="evidence" value="ECO:0007669"/>
    <property type="project" value="TreeGrafter"/>
</dbReference>